<dbReference type="Gene3D" id="3.30.70.2980">
    <property type="match status" value="1"/>
</dbReference>
<evidence type="ECO:0000256" key="5">
    <source>
        <dbReference type="PIRSR" id="PIRSR615500-1"/>
    </source>
</evidence>
<dbReference type="Pfam" id="PF00082">
    <property type="entry name" value="Peptidase_S8"/>
    <property type="match status" value="2"/>
</dbReference>
<keyword evidence="4 6" id="KW-0720">Serine protease</keyword>
<feature type="domain" description="Csp protease B prodomain" evidence="8">
    <location>
        <begin position="24"/>
        <end position="78"/>
    </location>
</feature>
<dbReference type="InterPro" id="IPR036852">
    <property type="entry name" value="Peptidase_S8/S53_dom_sf"/>
</dbReference>
<evidence type="ECO:0000313" key="10">
    <source>
        <dbReference type="Proteomes" id="UP001204562"/>
    </source>
</evidence>
<evidence type="ECO:0000259" key="8">
    <source>
        <dbReference type="Pfam" id="PF18425"/>
    </source>
</evidence>
<dbReference type="Gene3D" id="2.60.120.1290">
    <property type="match status" value="1"/>
</dbReference>
<dbReference type="Proteomes" id="UP001204562">
    <property type="component" value="Unassembled WGS sequence"/>
</dbReference>
<organism evidence="9 10">
    <name type="scientific">Intestinimonas massiliensis</name>
    <name type="common">ex Afouda et al. 2020</name>
    <dbReference type="NCBI Taxonomy" id="1673721"/>
    <lineage>
        <taxon>Bacteria</taxon>
        <taxon>Bacillati</taxon>
        <taxon>Bacillota</taxon>
        <taxon>Clostridia</taxon>
        <taxon>Eubacteriales</taxon>
        <taxon>Intestinimonas</taxon>
    </lineage>
</organism>
<feature type="domain" description="Peptidase S8/S53" evidence="7">
    <location>
        <begin position="429"/>
        <end position="549"/>
    </location>
</feature>
<evidence type="ECO:0000256" key="6">
    <source>
        <dbReference type="PROSITE-ProRule" id="PRU01240"/>
    </source>
</evidence>
<dbReference type="PANTHER" id="PTHR43806">
    <property type="entry name" value="PEPTIDASE S8"/>
    <property type="match status" value="1"/>
</dbReference>
<accession>A0AAW5JPD4</accession>
<dbReference type="PRINTS" id="PR00723">
    <property type="entry name" value="SUBTILISIN"/>
</dbReference>
<dbReference type="EMBL" id="JANFYS010000052">
    <property type="protein sequence ID" value="MCQ4771782.1"/>
    <property type="molecule type" value="Genomic_DNA"/>
</dbReference>
<name>A0AAW5JPD4_9FIRM</name>
<reference evidence="9" key="1">
    <citation type="submission" date="2022-06" db="EMBL/GenBank/DDBJ databases">
        <title>Isolation of gut microbiota from human fecal samples.</title>
        <authorList>
            <person name="Pamer E.G."/>
            <person name="Barat B."/>
            <person name="Waligurski E."/>
            <person name="Medina S."/>
            <person name="Paddock L."/>
            <person name="Mostad J."/>
        </authorList>
    </citation>
    <scope>NUCLEOTIDE SEQUENCE</scope>
    <source>
        <strain evidence="9">DFI.9.91</strain>
    </source>
</reference>
<keyword evidence="2 6" id="KW-0645">Protease</keyword>
<evidence type="ECO:0000259" key="7">
    <source>
        <dbReference type="Pfam" id="PF00082"/>
    </source>
</evidence>
<dbReference type="InterPro" id="IPR015500">
    <property type="entry name" value="Peptidase_S8_subtilisin-rel"/>
</dbReference>
<dbReference type="Gene3D" id="3.40.50.200">
    <property type="entry name" value="Peptidase S8/S53 domain"/>
    <property type="match status" value="1"/>
</dbReference>
<gene>
    <name evidence="9" type="ORF">NE579_15190</name>
</gene>
<keyword evidence="3 6" id="KW-0378">Hydrolase</keyword>
<dbReference type="RefSeq" id="WP_256304847.1">
    <property type="nucleotide sequence ID" value="NZ_JANFYS010000052.1"/>
</dbReference>
<feature type="domain" description="Peptidase S8/S53" evidence="7">
    <location>
        <begin position="106"/>
        <end position="289"/>
    </location>
</feature>
<dbReference type="CDD" id="cd07478">
    <property type="entry name" value="Peptidases_S8_CspA-like"/>
    <property type="match status" value="1"/>
</dbReference>
<dbReference type="PROSITE" id="PS00137">
    <property type="entry name" value="SUBTILASE_HIS"/>
    <property type="match status" value="1"/>
</dbReference>
<evidence type="ECO:0000313" key="9">
    <source>
        <dbReference type="EMBL" id="MCQ4771782.1"/>
    </source>
</evidence>
<dbReference type="InterPro" id="IPR041365">
    <property type="entry name" value="CspB_prodomain"/>
</dbReference>
<protein>
    <submittedName>
        <fullName evidence="9">S8 family serine peptidase</fullName>
    </submittedName>
</protein>
<dbReference type="PROSITE" id="PS00138">
    <property type="entry name" value="SUBTILASE_SER"/>
    <property type="match status" value="1"/>
</dbReference>
<comment type="similarity">
    <text evidence="1 6">Belongs to the peptidase S8 family.</text>
</comment>
<dbReference type="GO" id="GO:0004252">
    <property type="term" value="F:serine-type endopeptidase activity"/>
    <property type="evidence" value="ECO:0007669"/>
    <property type="project" value="UniProtKB-UniRule"/>
</dbReference>
<dbReference type="SUPFAM" id="SSF52743">
    <property type="entry name" value="Subtilisin-like"/>
    <property type="match status" value="1"/>
</dbReference>
<dbReference type="InterPro" id="IPR000209">
    <property type="entry name" value="Peptidase_S8/S53_dom"/>
</dbReference>
<sequence>MLHAQFMPIFFEGADNDFMQSDLTEVIVKFSGDIQFIRQDLDAQVEILLKGYAIITLSPNKIGRLYSYPQIESIEIPKNLYIEGLYNLTSSCIRAVQSTNSYGLTGKGVIVSVIDYGIDYMHPDFRKADGKSRILYLWDQTVAGTPPDGFSGGSEYSNEQIDQAIQSLDPYSVVPSIDTGGHGTAVAGIAAGNGSENPDNIGVAPESDLIVVKIGQRGFRPFARTTELMRAIKYVIEKSRQLNQPVVINMSFGMNDGSHRGDSLFETYISDISSEWKTSIVVPTGNEAAAGHHYSTKLRSDSVKTVEFFVANEISKCFLSVWKDFADIFSVEMVYPDGFSSGIISLENQIRNIHVGNSVMTVIYRQPSHYSVRQEISFNIQSTNGSIPSGLWKLRFVTASIVNGKIEMWLPTVEEVTSSTRFTKPIETMTMTIPSTARKVIKVAGYNDRIGNIAEFSGIGSAEEAEPRPDVAAPAVSILAPKNGGGYDAYTGTSMAAPFVTGSAALMMQWGIVLKNDPFLYGERLKAFLRLGANRRQNQDYPNASFGYGTLCLSNTMSYLERYKRGGDHQWL</sequence>
<dbReference type="InterPro" id="IPR050131">
    <property type="entry name" value="Peptidase_S8_subtilisin-like"/>
</dbReference>
<dbReference type="AlphaFoldDB" id="A0AAW5JPD4"/>
<dbReference type="InterPro" id="IPR017310">
    <property type="entry name" value="Pept_S8A_subtilisin_clostridia"/>
</dbReference>
<dbReference type="GO" id="GO:0006508">
    <property type="term" value="P:proteolysis"/>
    <property type="evidence" value="ECO:0007669"/>
    <property type="project" value="UniProtKB-KW"/>
</dbReference>
<evidence type="ECO:0000256" key="4">
    <source>
        <dbReference type="ARBA" id="ARBA00022825"/>
    </source>
</evidence>
<feature type="active site" description="Charge relay system" evidence="5 6">
    <location>
        <position position="115"/>
    </location>
</feature>
<dbReference type="InterPro" id="IPR022398">
    <property type="entry name" value="Peptidase_S8_His-AS"/>
</dbReference>
<dbReference type="InterPro" id="IPR034045">
    <property type="entry name" value="Pep_S8_CspA-like"/>
</dbReference>
<comment type="caution">
    <text evidence="9">The sequence shown here is derived from an EMBL/GenBank/DDBJ whole genome shotgun (WGS) entry which is preliminary data.</text>
</comment>
<feature type="active site" description="Charge relay system" evidence="5 6">
    <location>
        <position position="494"/>
    </location>
</feature>
<dbReference type="PIRSF" id="PIRSF037894">
    <property type="entry name" value="Subtilisin_rel_CspABC"/>
    <property type="match status" value="1"/>
</dbReference>
<dbReference type="PANTHER" id="PTHR43806:SF11">
    <property type="entry name" value="CEREVISIN-RELATED"/>
    <property type="match status" value="1"/>
</dbReference>
<evidence type="ECO:0000256" key="3">
    <source>
        <dbReference type="ARBA" id="ARBA00022801"/>
    </source>
</evidence>
<dbReference type="InterPro" id="IPR023828">
    <property type="entry name" value="Peptidase_S8_Ser-AS"/>
</dbReference>
<evidence type="ECO:0000256" key="1">
    <source>
        <dbReference type="ARBA" id="ARBA00011073"/>
    </source>
</evidence>
<dbReference type="Pfam" id="PF18425">
    <property type="entry name" value="CspB_prodomain"/>
    <property type="match status" value="1"/>
</dbReference>
<evidence type="ECO:0000256" key="2">
    <source>
        <dbReference type="ARBA" id="ARBA00022670"/>
    </source>
</evidence>
<feature type="active site" description="Charge relay system" evidence="5 6">
    <location>
        <position position="182"/>
    </location>
</feature>
<dbReference type="PROSITE" id="PS51892">
    <property type="entry name" value="SUBTILASE"/>
    <property type="match status" value="1"/>
</dbReference>
<proteinExistence type="inferred from homology"/>